<name>A0AA87ZN10_FICCA</name>
<comment type="caution">
    <text evidence="2">The sequence shown here is derived from an EMBL/GenBank/DDBJ whole genome shotgun (WGS) entry which is preliminary data.</text>
</comment>
<dbReference type="Proteomes" id="UP001187192">
    <property type="component" value="Unassembled WGS sequence"/>
</dbReference>
<sequence>MLGARSFSLATAGDEERERGERSGFEFVLGGIWILNMFGGARAQAGAGVGAKFLVRWVGIGAELGDGEGGGGWWLRLGEGERGGEKGGLSLG</sequence>
<protein>
    <submittedName>
        <fullName evidence="2">Uncharacterized protein</fullName>
    </submittedName>
</protein>
<accession>A0AA87ZN10</accession>
<gene>
    <name evidence="2" type="ORF">TIFTF001_009402</name>
</gene>
<evidence type="ECO:0000313" key="2">
    <source>
        <dbReference type="EMBL" id="GMN40169.1"/>
    </source>
</evidence>
<keyword evidence="3" id="KW-1185">Reference proteome</keyword>
<reference evidence="2" key="1">
    <citation type="submission" date="2023-07" db="EMBL/GenBank/DDBJ databases">
        <title>draft genome sequence of fig (Ficus carica).</title>
        <authorList>
            <person name="Takahashi T."/>
            <person name="Nishimura K."/>
        </authorList>
    </citation>
    <scope>NUCLEOTIDE SEQUENCE</scope>
</reference>
<evidence type="ECO:0000313" key="3">
    <source>
        <dbReference type="Proteomes" id="UP001187192"/>
    </source>
</evidence>
<feature type="region of interest" description="Disordered" evidence="1">
    <location>
        <begin position="1"/>
        <end position="22"/>
    </location>
</feature>
<evidence type="ECO:0000256" key="1">
    <source>
        <dbReference type="SAM" id="MobiDB-lite"/>
    </source>
</evidence>
<organism evidence="2 3">
    <name type="scientific">Ficus carica</name>
    <name type="common">Common fig</name>
    <dbReference type="NCBI Taxonomy" id="3494"/>
    <lineage>
        <taxon>Eukaryota</taxon>
        <taxon>Viridiplantae</taxon>
        <taxon>Streptophyta</taxon>
        <taxon>Embryophyta</taxon>
        <taxon>Tracheophyta</taxon>
        <taxon>Spermatophyta</taxon>
        <taxon>Magnoliopsida</taxon>
        <taxon>eudicotyledons</taxon>
        <taxon>Gunneridae</taxon>
        <taxon>Pentapetalae</taxon>
        <taxon>rosids</taxon>
        <taxon>fabids</taxon>
        <taxon>Rosales</taxon>
        <taxon>Moraceae</taxon>
        <taxon>Ficeae</taxon>
        <taxon>Ficus</taxon>
    </lineage>
</organism>
<dbReference type="AlphaFoldDB" id="A0AA87ZN10"/>
<proteinExistence type="predicted"/>
<dbReference type="EMBL" id="BTGU01000010">
    <property type="protein sequence ID" value="GMN40169.1"/>
    <property type="molecule type" value="Genomic_DNA"/>
</dbReference>